<dbReference type="AlphaFoldDB" id="A0A396YMF8"/>
<organism evidence="1 2">
    <name type="scientific">Leptospira stimsonii</name>
    <dbReference type="NCBI Taxonomy" id="2202203"/>
    <lineage>
        <taxon>Bacteria</taxon>
        <taxon>Pseudomonadati</taxon>
        <taxon>Spirochaetota</taxon>
        <taxon>Spirochaetia</taxon>
        <taxon>Leptospirales</taxon>
        <taxon>Leptospiraceae</taxon>
        <taxon>Leptospira</taxon>
    </lineage>
</organism>
<gene>
    <name evidence="1" type="ORF">DLM75_23465</name>
</gene>
<protein>
    <submittedName>
        <fullName evidence="1">Uncharacterized protein</fullName>
    </submittedName>
</protein>
<sequence length="92" mass="10573">MKKTFHRSSVHLGKESAPEIAEEIKPFSQSDLNIEHNKREITNTTKCGNSHKMDELRSIRIFPNRFANGICANVRAYDSELFRQSCLISFSD</sequence>
<reference evidence="2" key="1">
    <citation type="submission" date="2018-05" db="EMBL/GenBank/DDBJ databases">
        <title>Leptospira yasudae sp. nov. and Leptospira stimsonii sp. nov., two pathogenic species of the genus Leptospira isolated from environmental sources.</title>
        <authorList>
            <person name="Casanovas-Massana A."/>
            <person name="Hamond C."/>
            <person name="Santos L.A."/>
            <person name="Hacker K.P."/>
            <person name="Balassiano I."/>
            <person name="Medeiros M.A."/>
            <person name="Reis M.G."/>
            <person name="Ko A.I."/>
            <person name="Wunder E.A."/>
        </authorList>
    </citation>
    <scope>NUCLEOTIDE SEQUENCE [LARGE SCALE GENOMIC DNA]</scope>
    <source>
        <strain evidence="2">Yale</strain>
    </source>
</reference>
<proteinExistence type="predicted"/>
<dbReference type="Proteomes" id="UP000265798">
    <property type="component" value="Unassembled WGS sequence"/>
</dbReference>
<dbReference type="EMBL" id="QHCT01000015">
    <property type="protein sequence ID" value="RHX83975.1"/>
    <property type="molecule type" value="Genomic_DNA"/>
</dbReference>
<accession>A0A396YMF8</accession>
<comment type="caution">
    <text evidence="1">The sequence shown here is derived from an EMBL/GenBank/DDBJ whole genome shotgun (WGS) entry which is preliminary data.</text>
</comment>
<evidence type="ECO:0000313" key="2">
    <source>
        <dbReference type="Proteomes" id="UP000265798"/>
    </source>
</evidence>
<evidence type="ECO:0000313" key="1">
    <source>
        <dbReference type="EMBL" id="RHX83975.1"/>
    </source>
</evidence>
<name>A0A396YMF8_9LEPT</name>